<evidence type="ECO:0000256" key="1">
    <source>
        <dbReference type="PROSITE-ProRule" id="PRU00339"/>
    </source>
</evidence>
<dbReference type="SUPFAM" id="SSF48452">
    <property type="entry name" value="TPR-like"/>
    <property type="match status" value="1"/>
</dbReference>
<feature type="repeat" description="TPR" evidence="1">
    <location>
        <begin position="97"/>
        <end position="130"/>
    </location>
</feature>
<proteinExistence type="predicted"/>
<gene>
    <name evidence="2" type="ORF">J2S41_004534</name>
</gene>
<keyword evidence="1" id="KW-0802">TPR repeat</keyword>
<accession>A0AAE3YSD2</accession>
<dbReference type="PANTHER" id="PTHR10098:SF108">
    <property type="entry name" value="TETRATRICOPEPTIDE REPEAT PROTEIN 28"/>
    <property type="match status" value="1"/>
</dbReference>
<keyword evidence="3" id="KW-1185">Reference proteome</keyword>
<dbReference type="Gene3D" id="1.25.40.10">
    <property type="entry name" value="Tetratricopeptide repeat domain"/>
    <property type="match status" value="1"/>
</dbReference>
<name>A0AAE3YSD2_9ACTN</name>
<dbReference type="PROSITE" id="PS50005">
    <property type="entry name" value="TPR"/>
    <property type="match status" value="2"/>
</dbReference>
<organism evidence="2 3">
    <name type="scientific">Catenuloplanes atrovinosus</name>
    <dbReference type="NCBI Taxonomy" id="137266"/>
    <lineage>
        <taxon>Bacteria</taxon>
        <taxon>Bacillati</taxon>
        <taxon>Actinomycetota</taxon>
        <taxon>Actinomycetes</taxon>
        <taxon>Micromonosporales</taxon>
        <taxon>Micromonosporaceae</taxon>
        <taxon>Catenuloplanes</taxon>
    </lineage>
</organism>
<dbReference type="EMBL" id="JAVDYB010000001">
    <property type="protein sequence ID" value="MDR7277756.1"/>
    <property type="molecule type" value="Genomic_DNA"/>
</dbReference>
<dbReference type="PANTHER" id="PTHR10098">
    <property type="entry name" value="RAPSYN-RELATED"/>
    <property type="match status" value="1"/>
</dbReference>
<sequence length="139" mass="15020">MITTTHATEVHRLAVAGRQIPIAQDVGRGLGWVLLGWSRFAQVEAIATATLTLGPDANAFYQRGWAYSSTGRPQLALADYEQALALHRQTKDRVGEAAALSNIGEVYDGLGDRRQALAFYERALTISGRSGTGPVRQPL</sequence>
<protein>
    <submittedName>
        <fullName evidence="2">Tetratricopeptide (TPR) repeat protein</fullName>
    </submittedName>
</protein>
<comment type="caution">
    <text evidence="2">The sequence shown here is derived from an EMBL/GenBank/DDBJ whole genome shotgun (WGS) entry which is preliminary data.</text>
</comment>
<dbReference type="AlphaFoldDB" id="A0AAE3YSD2"/>
<evidence type="ECO:0000313" key="3">
    <source>
        <dbReference type="Proteomes" id="UP001183643"/>
    </source>
</evidence>
<dbReference type="RefSeq" id="WP_310370241.1">
    <property type="nucleotide sequence ID" value="NZ_JAVDYB010000001.1"/>
</dbReference>
<dbReference type="Pfam" id="PF13424">
    <property type="entry name" value="TPR_12"/>
    <property type="match status" value="1"/>
</dbReference>
<dbReference type="SMART" id="SM00028">
    <property type="entry name" value="TPR"/>
    <property type="match status" value="2"/>
</dbReference>
<dbReference type="InterPro" id="IPR011990">
    <property type="entry name" value="TPR-like_helical_dom_sf"/>
</dbReference>
<reference evidence="2" key="1">
    <citation type="submission" date="2023-07" db="EMBL/GenBank/DDBJ databases">
        <title>Sequencing the genomes of 1000 actinobacteria strains.</title>
        <authorList>
            <person name="Klenk H.-P."/>
        </authorList>
    </citation>
    <scope>NUCLEOTIDE SEQUENCE</scope>
    <source>
        <strain evidence="2">DSM 44707</strain>
    </source>
</reference>
<dbReference type="Proteomes" id="UP001183643">
    <property type="component" value="Unassembled WGS sequence"/>
</dbReference>
<feature type="repeat" description="TPR" evidence="1">
    <location>
        <begin position="57"/>
        <end position="90"/>
    </location>
</feature>
<evidence type="ECO:0000313" key="2">
    <source>
        <dbReference type="EMBL" id="MDR7277756.1"/>
    </source>
</evidence>
<dbReference type="InterPro" id="IPR019734">
    <property type="entry name" value="TPR_rpt"/>
</dbReference>